<organism evidence="1 2">
    <name type="scientific">Rangifer tarandus platyrhynchus</name>
    <name type="common">Svalbard reindeer</name>
    <dbReference type="NCBI Taxonomy" id="3082113"/>
    <lineage>
        <taxon>Eukaryota</taxon>
        <taxon>Metazoa</taxon>
        <taxon>Chordata</taxon>
        <taxon>Craniata</taxon>
        <taxon>Vertebrata</taxon>
        <taxon>Euteleostomi</taxon>
        <taxon>Mammalia</taxon>
        <taxon>Eutheria</taxon>
        <taxon>Laurasiatheria</taxon>
        <taxon>Artiodactyla</taxon>
        <taxon>Ruminantia</taxon>
        <taxon>Pecora</taxon>
        <taxon>Cervidae</taxon>
        <taxon>Odocoileinae</taxon>
        <taxon>Rangifer</taxon>
    </lineage>
</organism>
<keyword evidence="2" id="KW-1185">Reference proteome</keyword>
<dbReference type="EMBL" id="OX459948">
    <property type="protein sequence ID" value="CAI9155268.1"/>
    <property type="molecule type" value="Genomic_DNA"/>
</dbReference>
<proteinExistence type="predicted"/>
<gene>
    <name evidence="1" type="ORF">MRATA1EN1_LOCUS4230</name>
</gene>
<accession>A0ABN8Y480</accession>
<name>A0ABN8Y480_RANTA</name>
<evidence type="ECO:0000313" key="1">
    <source>
        <dbReference type="EMBL" id="CAI9155268.1"/>
    </source>
</evidence>
<reference evidence="1" key="1">
    <citation type="submission" date="2023-04" db="EMBL/GenBank/DDBJ databases">
        <authorList>
            <consortium name="ELIXIR-Norway"/>
        </authorList>
    </citation>
    <scope>NUCLEOTIDE SEQUENCE [LARGE SCALE GENOMIC DNA]</scope>
</reference>
<dbReference type="Proteomes" id="UP001176941">
    <property type="component" value="Chromosome 12"/>
</dbReference>
<sequence>MFRCVNDILLFLCSEKLYILGVRKSEMTSRTSLPFGGNLGISEVQIFYPLSQTCHWHPDLNIQLIGSWDRNHNLKSAIRSVALNIFQKSIKMAWSSLYTSKEVCILLLVLHQLFFLLTYSNNQESNMGSIIFHGRKGLS</sequence>
<evidence type="ECO:0000313" key="2">
    <source>
        <dbReference type="Proteomes" id="UP001176941"/>
    </source>
</evidence>
<protein>
    <submittedName>
        <fullName evidence="1">Uncharacterized protein</fullName>
    </submittedName>
</protein>